<gene>
    <name evidence="1" type="ORF">CINC_LOCUS5940</name>
</gene>
<protein>
    <submittedName>
        <fullName evidence="1">Uncharacterized protein</fullName>
    </submittedName>
</protein>
<dbReference type="EMBL" id="LR824005">
    <property type="protein sequence ID" value="CAD0195092.1"/>
    <property type="molecule type" value="Genomic_DNA"/>
</dbReference>
<sequence>MRTTRATHRSRAALATTQLSTYMRKKTFLLSIKVYICVNFLHGPCGVIPQKCIEVSTSWKRAVAGGVRGGADAASRSTSRLALICISWTSMTDDPEKLQSFPAGLLRNNYVVDLTIRPGRLLPCGTRAARLVCGPVCAPPYTARNMPDVCRCPP</sequence>
<evidence type="ECO:0000313" key="2">
    <source>
        <dbReference type="Proteomes" id="UP001154114"/>
    </source>
</evidence>
<evidence type="ECO:0000313" key="1">
    <source>
        <dbReference type="EMBL" id="CAD0195092.1"/>
    </source>
</evidence>
<keyword evidence="2" id="KW-1185">Reference proteome</keyword>
<name>A0A9N8KTU8_CHRIL</name>
<dbReference type="Proteomes" id="UP001154114">
    <property type="component" value="Chromosome 2"/>
</dbReference>
<proteinExistence type="predicted"/>
<dbReference type="AlphaFoldDB" id="A0A9N8KTU8"/>
<accession>A0A9N8KTU8</accession>
<reference evidence="1" key="1">
    <citation type="submission" date="2021-12" db="EMBL/GenBank/DDBJ databases">
        <authorList>
            <person name="King R."/>
        </authorList>
    </citation>
    <scope>NUCLEOTIDE SEQUENCE</scope>
</reference>
<organism evidence="1 2">
    <name type="scientific">Chrysodeixis includens</name>
    <name type="common">Soybean looper</name>
    <name type="synonym">Pseudoplusia includens</name>
    <dbReference type="NCBI Taxonomy" id="689277"/>
    <lineage>
        <taxon>Eukaryota</taxon>
        <taxon>Metazoa</taxon>
        <taxon>Ecdysozoa</taxon>
        <taxon>Arthropoda</taxon>
        <taxon>Hexapoda</taxon>
        <taxon>Insecta</taxon>
        <taxon>Pterygota</taxon>
        <taxon>Neoptera</taxon>
        <taxon>Endopterygota</taxon>
        <taxon>Lepidoptera</taxon>
        <taxon>Glossata</taxon>
        <taxon>Ditrysia</taxon>
        <taxon>Noctuoidea</taxon>
        <taxon>Noctuidae</taxon>
        <taxon>Plusiinae</taxon>
        <taxon>Chrysodeixis</taxon>
    </lineage>
</organism>
<dbReference type="OrthoDB" id="7537227at2759"/>